<gene>
    <name evidence="2" type="ORF">PLEPLA_LOCUS28206</name>
</gene>
<evidence type="ECO:0000256" key="1">
    <source>
        <dbReference type="SAM" id="MobiDB-lite"/>
    </source>
</evidence>
<dbReference type="Proteomes" id="UP001153269">
    <property type="component" value="Unassembled WGS sequence"/>
</dbReference>
<accession>A0A9N7YWL5</accession>
<feature type="compositionally biased region" description="Basic and acidic residues" evidence="1">
    <location>
        <begin position="83"/>
        <end position="94"/>
    </location>
</feature>
<protein>
    <submittedName>
        <fullName evidence="2">Uncharacterized protein</fullName>
    </submittedName>
</protein>
<comment type="caution">
    <text evidence="2">The sequence shown here is derived from an EMBL/GenBank/DDBJ whole genome shotgun (WGS) entry which is preliminary data.</text>
</comment>
<name>A0A9N7YWL5_PLEPL</name>
<keyword evidence="3" id="KW-1185">Reference proteome</keyword>
<reference evidence="2" key="1">
    <citation type="submission" date="2020-03" db="EMBL/GenBank/DDBJ databases">
        <authorList>
            <person name="Weist P."/>
        </authorList>
    </citation>
    <scope>NUCLEOTIDE SEQUENCE</scope>
</reference>
<feature type="region of interest" description="Disordered" evidence="1">
    <location>
        <begin position="1"/>
        <end position="45"/>
    </location>
</feature>
<dbReference type="EMBL" id="CADEAL010002454">
    <property type="protein sequence ID" value="CAB1440440.1"/>
    <property type="molecule type" value="Genomic_DNA"/>
</dbReference>
<evidence type="ECO:0000313" key="3">
    <source>
        <dbReference type="Proteomes" id="UP001153269"/>
    </source>
</evidence>
<feature type="region of interest" description="Disordered" evidence="1">
    <location>
        <begin position="63"/>
        <end position="94"/>
    </location>
</feature>
<organism evidence="2 3">
    <name type="scientific">Pleuronectes platessa</name>
    <name type="common">European plaice</name>
    <dbReference type="NCBI Taxonomy" id="8262"/>
    <lineage>
        <taxon>Eukaryota</taxon>
        <taxon>Metazoa</taxon>
        <taxon>Chordata</taxon>
        <taxon>Craniata</taxon>
        <taxon>Vertebrata</taxon>
        <taxon>Euteleostomi</taxon>
        <taxon>Actinopterygii</taxon>
        <taxon>Neopterygii</taxon>
        <taxon>Teleostei</taxon>
        <taxon>Neoteleostei</taxon>
        <taxon>Acanthomorphata</taxon>
        <taxon>Carangaria</taxon>
        <taxon>Pleuronectiformes</taxon>
        <taxon>Pleuronectoidei</taxon>
        <taxon>Pleuronectidae</taxon>
        <taxon>Pleuronectes</taxon>
    </lineage>
</organism>
<feature type="non-terminal residue" evidence="2">
    <location>
        <position position="1"/>
    </location>
</feature>
<evidence type="ECO:0000313" key="2">
    <source>
        <dbReference type="EMBL" id="CAB1440440.1"/>
    </source>
</evidence>
<dbReference type="AlphaFoldDB" id="A0A9N7YWL5"/>
<proteinExistence type="predicted"/>
<sequence>AVKALGIPDSHRSRESSNPFLDRATSHHPNQHALKAKPNESGNGTHFMKACVKMALFQDIHSKRTTLPSGTPPLRLPSSFSSDIRESDDGKRDS</sequence>